<comment type="caution">
    <text evidence="4">The sequence shown here is derived from an EMBL/GenBank/DDBJ whole genome shotgun (WGS) entry which is preliminary data.</text>
</comment>
<dbReference type="RefSeq" id="WP_338223660.1">
    <property type="nucleotide sequence ID" value="NZ_BTPD01000004.1"/>
</dbReference>
<dbReference type="Pfam" id="PF00107">
    <property type="entry name" value="ADH_zinc_N"/>
    <property type="match status" value="1"/>
</dbReference>
<dbReference type="Proteomes" id="UP001338309">
    <property type="component" value="Unassembled WGS sequence"/>
</dbReference>
<dbReference type="PROSITE" id="PS00059">
    <property type="entry name" value="ADH_ZINC"/>
    <property type="match status" value="1"/>
</dbReference>
<dbReference type="Gene3D" id="3.40.50.720">
    <property type="entry name" value="NAD(P)-binding Rossmann-like Domain"/>
    <property type="match status" value="1"/>
</dbReference>
<dbReference type="Gene3D" id="3.90.180.10">
    <property type="entry name" value="Medium-chain alcohol dehydrogenases, catalytic domain"/>
    <property type="match status" value="1"/>
</dbReference>
<evidence type="ECO:0000256" key="2">
    <source>
        <dbReference type="RuleBase" id="RU361277"/>
    </source>
</evidence>
<reference evidence="4 5" key="1">
    <citation type="submission" date="2023-08" db="EMBL/GenBank/DDBJ databases">
        <title>Draft genome sequence of Algoriphagus confluentis.</title>
        <authorList>
            <person name="Takatani N."/>
            <person name="Hosokawa M."/>
            <person name="Sawabe T."/>
        </authorList>
    </citation>
    <scope>NUCLEOTIDE SEQUENCE [LARGE SCALE GENOMIC DNA]</scope>
    <source>
        <strain evidence="4 5">NBRC 111222</strain>
    </source>
</reference>
<protein>
    <submittedName>
        <fullName evidence="4">Zinc-binding dehydrogenase</fullName>
    </submittedName>
</protein>
<comment type="cofactor">
    <cofactor evidence="2">
        <name>Zn(2+)</name>
        <dbReference type="ChEBI" id="CHEBI:29105"/>
    </cofactor>
</comment>
<dbReference type="InterPro" id="IPR020843">
    <property type="entry name" value="ER"/>
</dbReference>
<keyword evidence="2" id="KW-0479">Metal-binding</keyword>
<dbReference type="SUPFAM" id="SSF50129">
    <property type="entry name" value="GroES-like"/>
    <property type="match status" value="1"/>
</dbReference>
<dbReference type="InterPro" id="IPR013149">
    <property type="entry name" value="ADH-like_C"/>
</dbReference>
<gene>
    <name evidence="4" type="ORF">Aconfl_15660</name>
</gene>
<dbReference type="InterPro" id="IPR013154">
    <property type="entry name" value="ADH-like_N"/>
</dbReference>
<sequence length="347" mass="37415">MSSTKIPAVVNYSEQKHSVEIREIPVPEIGEEDILLEVENVGVCGSDLHQWTSDHSWPVNYPVVLGHEFGGKIAKLGSRVSGWKLGDRVVSETAAVIDSLNPMSKVGLYNLDPTRKGFGYGVNGAMTRFVRVPSRCLHSVPENLSFEEACLTEPCCVAFNALVGNSHIKPGDRVVVIGPGTIGILCAAVARLCGAEVAVLGLEADRGRLEIAKNAYGCDPLIGDDAAEAWARKRDGLGADLIVDAAGHSITLKTAMKLVRPNGQITKVGWGPQPLNFSIDPIVQKNVRLQGSFSHNWPIWERVIALLASGALNVKPIIGGVWSITEWHEAFEKMHTGQIVKAVLKPV</sequence>
<dbReference type="PANTHER" id="PTHR43189:SF1">
    <property type="entry name" value="ZINC-TYPE ALCOHOL DEHYDROGENASE-LIKE PROTEIN C1198.01"/>
    <property type="match status" value="1"/>
</dbReference>
<dbReference type="InterPro" id="IPR011032">
    <property type="entry name" value="GroES-like_sf"/>
</dbReference>
<feature type="domain" description="Enoyl reductase (ER)" evidence="3">
    <location>
        <begin position="16"/>
        <end position="344"/>
    </location>
</feature>
<dbReference type="SMART" id="SM00829">
    <property type="entry name" value="PKS_ER"/>
    <property type="match status" value="1"/>
</dbReference>
<keyword evidence="1" id="KW-0560">Oxidoreductase</keyword>
<organism evidence="4 5">
    <name type="scientific">Algoriphagus confluentis</name>
    <dbReference type="NCBI Taxonomy" id="1697556"/>
    <lineage>
        <taxon>Bacteria</taxon>
        <taxon>Pseudomonadati</taxon>
        <taxon>Bacteroidota</taxon>
        <taxon>Cytophagia</taxon>
        <taxon>Cytophagales</taxon>
        <taxon>Cyclobacteriaceae</taxon>
        <taxon>Algoriphagus</taxon>
    </lineage>
</organism>
<keyword evidence="2" id="KW-0862">Zinc</keyword>
<name>A0ABQ6PMC5_9BACT</name>
<evidence type="ECO:0000259" key="3">
    <source>
        <dbReference type="SMART" id="SM00829"/>
    </source>
</evidence>
<dbReference type="InterPro" id="IPR002328">
    <property type="entry name" value="ADH_Zn_CS"/>
</dbReference>
<dbReference type="CDD" id="cd08258">
    <property type="entry name" value="Zn_ADH4"/>
    <property type="match status" value="1"/>
</dbReference>
<keyword evidence="5" id="KW-1185">Reference proteome</keyword>
<dbReference type="InterPro" id="IPR036291">
    <property type="entry name" value="NAD(P)-bd_dom_sf"/>
</dbReference>
<dbReference type="EMBL" id="BTPD01000004">
    <property type="protein sequence ID" value="GMQ28923.1"/>
    <property type="molecule type" value="Genomic_DNA"/>
</dbReference>
<comment type="similarity">
    <text evidence="2">Belongs to the zinc-containing alcohol dehydrogenase family.</text>
</comment>
<evidence type="ECO:0000313" key="4">
    <source>
        <dbReference type="EMBL" id="GMQ28923.1"/>
    </source>
</evidence>
<accession>A0ABQ6PMC5</accession>
<dbReference type="PANTHER" id="PTHR43189">
    <property type="entry name" value="ZINC-TYPE ALCOHOL DEHYDROGENASE-LIKE PROTEIN C1198.01-RELATED"/>
    <property type="match status" value="1"/>
</dbReference>
<evidence type="ECO:0000313" key="5">
    <source>
        <dbReference type="Proteomes" id="UP001338309"/>
    </source>
</evidence>
<dbReference type="Pfam" id="PF08240">
    <property type="entry name" value="ADH_N"/>
    <property type="match status" value="1"/>
</dbReference>
<evidence type="ECO:0000256" key="1">
    <source>
        <dbReference type="ARBA" id="ARBA00023002"/>
    </source>
</evidence>
<proteinExistence type="inferred from homology"/>
<dbReference type="SUPFAM" id="SSF51735">
    <property type="entry name" value="NAD(P)-binding Rossmann-fold domains"/>
    <property type="match status" value="1"/>
</dbReference>